<dbReference type="PANTHER" id="PTHR28076">
    <property type="entry name" value="SPORULATION-SPECIFIC PROTEIN 71"/>
    <property type="match status" value="1"/>
</dbReference>
<dbReference type="InterPro" id="IPR029217">
    <property type="entry name" value="Spo7_2_N"/>
</dbReference>
<feature type="compositionally biased region" description="Polar residues" evidence="1">
    <location>
        <begin position="1"/>
        <end position="18"/>
    </location>
</feature>
<dbReference type="EMBL" id="BTGD01000005">
    <property type="protein sequence ID" value="GMM55567.1"/>
    <property type="molecule type" value="Genomic_DNA"/>
</dbReference>
<dbReference type="GO" id="GO:1902657">
    <property type="term" value="P:protein localization to prospore membrane"/>
    <property type="evidence" value="ECO:0007669"/>
    <property type="project" value="InterPro"/>
</dbReference>
<dbReference type="Pfam" id="PF15404">
    <property type="entry name" value="PH_4"/>
    <property type="match status" value="1"/>
</dbReference>
<dbReference type="GO" id="GO:0005628">
    <property type="term" value="C:prospore membrane"/>
    <property type="evidence" value="ECO:0007669"/>
    <property type="project" value="TreeGrafter"/>
</dbReference>
<evidence type="ECO:0000313" key="3">
    <source>
        <dbReference type="EMBL" id="GMM55567.1"/>
    </source>
</evidence>
<protein>
    <submittedName>
        <fullName evidence="3">Spo71 protein</fullName>
    </submittedName>
</protein>
<proteinExistence type="predicted"/>
<dbReference type="InterPro" id="IPR039486">
    <property type="entry name" value="Mug56/Spo71_PH"/>
</dbReference>
<gene>
    <name evidence="3" type="ORF">DAKH74_021830</name>
</gene>
<comment type="caution">
    <text evidence="3">The sequence shown here is derived from an EMBL/GenBank/DDBJ whole genome shotgun (WGS) entry which is preliminary data.</text>
</comment>
<evidence type="ECO:0000313" key="4">
    <source>
        <dbReference type="Proteomes" id="UP001377567"/>
    </source>
</evidence>
<dbReference type="AlphaFoldDB" id="A0AAV5RXV4"/>
<dbReference type="SUPFAM" id="SSF50729">
    <property type="entry name" value="PH domain-like"/>
    <property type="match status" value="1"/>
</dbReference>
<dbReference type="InterPro" id="IPR011993">
    <property type="entry name" value="PH-like_dom_sf"/>
</dbReference>
<organism evidence="3 4">
    <name type="scientific">Maudiozyma humilis</name>
    <name type="common">Sour dough yeast</name>
    <name type="synonym">Kazachstania humilis</name>
    <dbReference type="NCBI Taxonomy" id="51915"/>
    <lineage>
        <taxon>Eukaryota</taxon>
        <taxon>Fungi</taxon>
        <taxon>Dikarya</taxon>
        <taxon>Ascomycota</taxon>
        <taxon>Saccharomycotina</taxon>
        <taxon>Saccharomycetes</taxon>
        <taxon>Saccharomycetales</taxon>
        <taxon>Saccharomycetaceae</taxon>
        <taxon>Maudiozyma</taxon>
    </lineage>
</organism>
<sequence>MGDATFPQSHVKNSTFEQDISDRPEESEVKFEIPDYSFLAVNLKIGAPEDIFDNLETLFIGYIPDSWRNETKYTFAGKLEHIFNKEAQEWKSYLQEVELQQIYGIKSSGISDDQAIINLIIRKSFPQISEYTLLNNRHLVYPEVENLSVHSFFSRTLKSNIRNNNSNGQEEQCSKNNCVCPINTVCKISKKTLFSEKKLGEISKKETPPLTEQRSCAKHTSLKDMITTQDGNFNHMEAVLESNSKLTTKLDVLTPKPLDNFDTVLLNLDDIYPIQSNTLSASWSEKRTHHSFSTVLKGKDDIKFNDVLFSRKLLLCIEFSEFKTKPSKTINIPPNYTRTERAKWKECMVTVGRASTKPEMTLCFYPGYSNWKSLKYFGNKFYREFDYHSFVMDSTCKIIAVNGGGQSLTVQRVIPIRGPNMNRYLSMSYYFVVKSKYILLELLNAISTYQQGSLMMSNSFVCFPGVPLSLSINYYRKSMVRQCSIGQHETPCMLTLVQHENGYRILTSVLKDKSYKVISGELRRCNTELNLSINGYRIYHRYGNYYELDTEHVLDKMMEKPNVTLPHQLCLLPYAPSKGSVFQYCNNTLLHSKQKPANIEGLIWEIIKSGFSKISKDESMITRPVYIFNVGNIIFLLPEARSIKPIIELKDIILEDSRYPSGMSIEKFQLGNPFELDKESHIEWLKPEISASEFLKRDYQAYKCYTRKLSMVLSSNHCIDLLSLQEIYRGDSQHKCYPSKFIKYLKRAFRKISKVPVSASELLGCLIVLKKSNNEYIEFLLPSPDIANVWVQHISSLKDYYKNKSYHDLQLDWNKIVHSRCNRDHISSLVRNDITLKDSLNPRVNELEKSMILLPTPSISEIVLFRGVLFCKGKRRGNFKKYFVVLVPNFLIFYKWDNLNRIGSPQRALKLCYHRVIPLRASYIENFSTSMELSPHCSEICYGIPCKAFSDGWKSDDKRSSRVFTVHHLAWYGLNIENHSKNRRTLPQTHEFERYKCSEQQDILSARHKYKSTVLWARTKHEMTVWVSLISGEIRRSQNYI</sequence>
<dbReference type="Proteomes" id="UP001377567">
    <property type="component" value="Unassembled WGS sequence"/>
</dbReference>
<dbReference type="SMART" id="SM00233">
    <property type="entry name" value="PH"/>
    <property type="match status" value="2"/>
</dbReference>
<evidence type="ECO:0000256" key="1">
    <source>
        <dbReference type="SAM" id="MobiDB-lite"/>
    </source>
</evidence>
<reference evidence="3 4" key="1">
    <citation type="journal article" date="2023" name="Elife">
        <title>Identification of key yeast species and microbe-microbe interactions impacting larval growth of Drosophila in the wild.</title>
        <authorList>
            <person name="Mure A."/>
            <person name="Sugiura Y."/>
            <person name="Maeda R."/>
            <person name="Honda K."/>
            <person name="Sakurai N."/>
            <person name="Takahashi Y."/>
            <person name="Watada M."/>
            <person name="Katoh T."/>
            <person name="Gotoh A."/>
            <person name="Gotoh Y."/>
            <person name="Taniguchi I."/>
            <person name="Nakamura K."/>
            <person name="Hayashi T."/>
            <person name="Katayama T."/>
            <person name="Uemura T."/>
            <person name="Hattori Y."/>
        </authorList>
    </citation>
    <scope>NUCLEOTIDE SEQUENCE [LARGE SCALE GENOMIC DNA]</scope>
    <source>
        <strain evidence="3 4">KH-74</strain>
    </source>
</reference>
<dbReference type="Pfam" id="PF15407">
    <property type="entry name" value="Spo7_2_N"/>
    <property type="match status" value="1"/>
</dbReference>
<dbReference type="PROSITE" id="PS50003">
    <property type="entry name" value="PH_DOMAIN"/>
    <property type="match status" value="1"/>
</dbReference>
<keyword evidence="4" id="KW-1185">Reference proteome</keyword>
<feature type="domain" description="PH" evidence="2">
    <location>
        <begin position="862"/>
        <end position="1035"/>
    </location>
</feature>
<feature type="region of interest" description="Disordered" evidence="1">
    <location>
        <begin position="1"/>
        <end position="25"/>
    </location>
</feature>
<dbReference type="PANTHER" id="PTHR28076:SF1">
    <property type="entry name" value="PROSPORE MEMBRANE ADAPTER PROTEIN SPO71"/>
    <property type="match status" value="1"/>
</dbReference>
<dbReference type="InterPro" id="IPR001849">
    <property type="entry name" value="PH_domain"/>
</dbReference>
<evidence type="ECO:0000259" key="2">
    <source>
        <dbReference type="PROSITE" id="PS50003"/>
    </source>
</evidence>
<dbReference type="InterPro" id="IPR040345">
    <property type="entry name" value="Mug56/Spo71"/>
</dbReference>
<accession>A0AAV5RXV4</accession>
<dbReference type="Gene3D" id="2.30.29.30">
    <property type="entry name" value="Pleckstrin-homology domain (PH domain)/Phosphotyrosine-binding domain (PTB)"/>
    <property type="match status" value="1"/>
</dbReference>
<name>A0AAV5RXV4_MAUHU</name>